<feature type="non-terminal residue" evidence="1">
    <location>
        <position position="278"/>
    </location>
</feature>
<keyword evidence="2" id="KW-1185">Reference proteome</keyword>
<name>A0ACC1HMT8_9FUNG</name>
<organism evidence="1 2">
    <name type="scientific">Spiromyces aspiralis</name>
    <dbReference type="NCBI Taxonomy" id="68401"/>
    <lineage>
        <taxon>Eukaryota</taxon>
        <taxon>Fungi</taxon>
        <taxon>Fungi incertae sedis</taxon>
        <taxon>Zoopagomycota</taxon>
        <taxon>Kickxellomycotina</taxon>
        <taxon>Kickxellomycetes</taxon>
        <taxon>Kickxellales</taxon>
        <taxon>Kickxellaceae</taxon>
        <taxon>Spiromyces</taxon>
    </lineage>
</organism>
<comment type="caution">
    <text evidence="1">The sequence shown here is derived from an EMBL/GenBank/DDBJ whole genome shotgun (WGS) entry which is preliminary data.</text>
</comment>
<evidence type="ECO:0000313" key="1">
    <source>
        <dbReference type="EMBL" id="KAJ1676705.1"/>
    </source>
</evidence>
<gene>
    <name evidence="1" type="ORF">EV182_007650</name>
</gene>
<dbReference type="EMBL" id="JAMZIH010003626">
    <property type="protein sequence ID" value="KAJ1676705.1"/>
    <property type="molecule type" value="Genomic_DNA"/>
</dbReference>
<proteinExistence type="predicted"/>
<dbReference type="Proteomes" id="UP001145114">
    <property type="component" value="Unassembled WGS sequence"/>
</dbReference>
<sequence>PAVLQDILDAIRNFVAVHGTNLLRYLELSTTLTASEGYGGIGARVFWKPIATSLMSQHPNLFVPGIPDRFQLNYTRCIEFINHIESVICFSETSSEAFRSEPSFVEFIRKWQLAAYFSIRQRTVVQSVESTLASAAGHGNVATLLPSSMPQSEGAAAVKTARRSAGTSAARRPFDVRSAKDGFLTIEATVIYRAMSWCWDDSIFIGQLASRFWRLFVQLALRYSQYLVDHPAPVAEDGAAATTTSSDSAAAEGVRQMAVRLHDVGLFVTKCRDLFDTM</sequence>
<feature type="non-terminal residue" evidence="1">
    <location>
        <position position="1"/>
    </location>
</feature>
<evidence type="ECO:0000313" key="2">
    <source>
        <dbReference type="Proteomes" id="UP001145114"/>
    </source>
</evidence>
<reference evidence="1" key="1">
    <citation type="submission" date="2022-06" db="EMBL/GenBank/DDBJ databases">
        <title>Phylogenomic reconstructions and comparative analyses of Kickxellomycotina fungi.</title>
        <authorList>
            <person name="Reynolds N.K."/>
            <person name="Stajich J.E."/>
            <person name="Barry K."/>
            <person name="Grigoriev I.V."/>
            <person name="Crous P."/>
            <person name="Smith M.E."/>
        </authorList>
    </citation>
    <scope>NUCLEOTIDE SEQUENCE</scope>
    <source>
        <strain evidence="1">RSA 2271</strain>
    </source>
</reference>
<protein>
    <submittedName>
        <fullName evidence="1">Uncharacterized protein</fullName>
    </submittedName>
</protein>
<accession>A0ACC1HMT8</accession>